<dbReference type="Proteomes" id="UP000241848">
    <property type="component" value="Unassembled WGS sequence"/>
</dbReference>
<dbReference type="EMBL" id="PXYV01000003">
    <property type="protein sequence ID" value="PSR23735.1"/>
    <property type="molecule type" value="Genomic_DNA"/>
</dbReference>
<comment type="caution">
    <text evidence="2">The sequence shown here is derived from an EMBL/GenBank/DDBJ whole genome shotgun (WGS) entry which is preliminary data.</text>
</comment>
<sequence>MERRVAIVGVGDVELEKGYVVGGLTELEIQAVAAKRALEDAGLTHRDVDGLFVTGDWGLPGPGLMMGVAVSDYLGLYPRYVDTSNIGGAAFEAMVGHAAAAIHAGYCQVALICYGSIQKSRKSRNLAGRPPVLMQQFETPFGLPSPIGGYALAATRYLHEFGAREEDLAEVAVNIRRWAELNPQATLRTPITVEDVLNSPMICSPLHLLDCCLVTDGGGAIVLTSAERARDCRNRPIWILGYGEAYDHIVMASMHDLTHPPAYAASVQAFSRAGIRPEDLEFAEIYDSFTITVMLTVEALGLCEKGQGWEFFHNGRTAPGGEFPINTNGGGLAYAHPGMYGIFLLIEAARQMWRRGGVRQIPKASLGVTAGTGGSLSSSAVVLLGVD</sequence>
<proteinExistence type="predicted"/>
<dbReference type="PANTHER" id="PTHR42870:SF1">
    <property type="entry name" value="NON-SPECIFIC LIPID-TRANSFER PROTEIN-LIKE 2"/>
    <property type="match status" value="1"/>
</dbReference>
<evidence type="ECO:0000313" key="2">
    <source>
        <dbReference type="EMBL" id="PSR23735.1"/>
    </source>
</evidence>
<protein>
    <submittedName>
        <fullName evidence="2">Thiolase</fullName>
    </submittedName>
</protein>
<evidence type="ECO:0000259" key="1">
    <source>
        <dbReference type="Pfam" id="PF22691"/>
    </source>
</evidence>
<gene>
    <name evidence="2" type="ORF">C7B45_01585</name>
</gene>
<feature type="domain" description="Thiolase C-terminal" evidence="1">
    <location>
        <begin position="243"/>
        <end position="385"/>
    </location>
</feature>
<dbReference type="SUPFAM" id="SSF53901">
    <property type="entry name" value="Thiolase-like"/>
    <property type="match status" value="1"/>
</dbReference>
<name>A0A2T2WNB1_9FIRM</name>
<dbReference type="Gene3D" id="3.40.47.10">
    <property type="match status" value="1"/>
</dbReference>
<accession>A0A2T2WNB1</accession>
<dbReference type="InterPro" id="IPR016039">
    <property type="entry name" value="Thiolase-like"/>
</dbReference>
<dbReference type="InterPro" id="IPR002155">
    <property type="entry name" value="Thiolase"/>
</dbReference>
<dbReference type="CDD" id="cd00829">
    <property type="entry name" value="SCP-x_thiolase"/>
    <property type="match status" value="1"/>
</dbReference>
<organism evidence="2 3">
    <name type="scientific">Sulfobacillus acidophilus</name>
    <dbReference type="NCBI Taxonomy" id="53633"/>
    <lineage>
        <taxon>Bacteria</taxon>
        <taxon>Bacillati</taxon>
        <taxon>Bacillota</taxon>
        <taxon>Clostridia</taxon>
        <taxon>Eubacteriales</taxon>
        <taxon>Clostridiales Family XVII. Incertae Sedis</taxon>
        <taxon>Sulfobacillus</taxon>
    </lineage>
</organism>
<dbReference type="NCBIfam" id="NF004811">
    <property type="entry name" value="PRK06158.1"/>
    <property type="match status" value="1"/>
</dbReference>
<evidence type="ECO:0000313" key="3">
    <source>
        <dbReference type="Proteomes" id="UP000241848"/>
    </source>
</evidence>
<dbReference type="PANTHER" id="PTHR42870">
    <property type="entry name" value="ACETYL-COA C-ACETYLTRANSFERASE"/>
    <property type="match status" value="1"/>
</dbReference>
<reference evidence="2 3" key="1">
    <citation type="journal article" date="2014" name="BMC Genomics">
        <title>Comparison of environmental and isolate Sulfobacillus genomes reveals diverse carbon, sulfur, nitrogen, and hydrogen metabolisms.</title>
        <authorList>
            <person name="Justice N.B."/>
            <person name="Norman A."/>
            <person name="Brown C.T."/>
            <person name="Singh A."/>
            <person name="Thomas B.C."/>
            <person name="Banfield J.F."/>
        </authorList>
    </citation>
    <scope>NUCLEOTIDE SEQUENCE [LARGE SCALE GENOMIC DNA]</scope>
    <source>
        <strain evidence="2">AMDSBA3</strain>
    </source>
</reference>
<dbReference type="InterPro" id="IPR055140">
    <property type="entry name" value="Thiolase_C_2"/>
</dbReference>
<dbReference type="AlphaFoldDB" id="A0A2T2WNB1"/>
<dbReference type="Pfam" id="PF22691">
    <property type="entry name" value="Thiolase_C_1"/>
    <property type="match status" value="1"/>
</dbReference>
<dbReference type="PIRSF" id="PIRSF000429">
    <property type="entry name" value="Ac-CoA_Ac_transf"/>
    <property type="match status" value="1"/>
</dbReference>
<dbReference type="GO" id="GO:0016747">
    <property type="term" value="F:acyltransferase activity, transferring groups other than amino-acyl groups"/>
    <property type="evidence" value="ECO:0007669"/>
    <property type="project" value="InterPro"/>
</dbReference>